<dbReference type="PANTHER" id="PTHR38166">
    <property type="entry name" value="C2H2-TYPE DOMAIN-CONTAINING PROTEIN-RELATED"/>
    <property type="match status" value="1"/>
</dbReference>
<feature type="compositionally biased region" description="Basic and acidic residues" evidence="1">
    <location>
        <begin position="152"/>
        <end position="171"/>
    </location>
</feature>
<feature type="region of interest" description="Disordered" evidence="1">
    <location>
        <begin position="138"/>
        <end position="187"/>
    </location>
</feature>
<evidence type="ECO:0000256" key="1">
    <source>
        <dbReference type="SAM" id="MobiDB-lite"/>
    </source>
</evidence>
<reference evidence="2" key="2">
    <citation type="submission" date="2025-08" db="UniProtKB">
        <authorList>
            <consortium name="EnsemblFungi"/>
        </authorList>
    </citation>
    <scope>IDENTIFICATION</scope>
    <source>
        <strain evidence="2">4287 / CBS 123668 / FGSC 9935 / NRRL 34936</strain>
    </source>
</reference>
<proteinExistence type="predicted"/>
<dbReference type="EnsemblFungi" id="FOXG_08934T0">
    <property type="protein sequence ID" value="FOXG_08934P0"/>
    <property type="gene ID" value="FOXG_08934"/>
</dbReference>
<dbReference type="AlphaFoldDB" id="A0A0D2XY63"/>
<organism evidence="2 3">
    <name type="scientific">Fusarium oxysporum (strain Fo5176)</name>
    <name type="common">Fusarium vascular wilt</name>
    <dbReference type="NCBI Taxonomy" id="660025"/>
    <lineage>
        <taxon>Eukaryota</taxon>
        <taxon>Fungi</taxon>
        <taxon>Dikarya</taxon>
        <taxon>Ascomycota</taxon>
        <taxon>Pezizomycotina</taxon>
        <taxon>Sordariomycetes</taxon>
        <taxon>Hypocreomycetidae</taxon>
        <taxon>Hypocreales</taxon>
        <taxon>Nectriaceae</taxon>
        <taxon>Fusarium</taxon>
        <taxon>Fusarium oxysporum species complex</taxon>
    </lineage>
</organism>
<dbReference type="PANTHER" id="PTHR38166:SF1">
    <property type="entry name" value="C2H2-TYPE DOMAIN-CONTAINING PROTEIN"/>
    <property type="match status" value="1"/>
</dbReference>
<feature type="compositionally biased region" description="Basic and acidic residues" evidence="1">
    <location>
        <begin position="388"/>
        <end position="399"/>
    </location>
</feature>
<protein>
    <submittedName>
        <fullName evidence="2">Uncharacterized protein</fullName>
    </submittedName>
</protein>
<accession>A0A0D2XY63</accession>
<evidence type="ECO:0000313" key="2">
    <source>
        <dbReference type="EnsemblFungi" id="FOXG_08934P0"/>
    </source>
</evidence>
<reference evidence="3" key="1">
    <citation type="journal article" date="2012" name="Mol. Plant Microbe Interact.">
        <title>A highly conserved effector in Fusarium oxysporum is required for full virulence on Arabidopsis.</title>
        <authorList>
            <person name="Thatcher L.F."/>
            <person name="Gardiner D.M."/>
            <person name="Kazan K."/>
            <person name="Manners J."/>
        </authorList>
    </citation>
    <scope>NUCLEOTIDE SEQUENCE [LARGE SCALE GENOMIC DNA]</scope>
    <source>
        <strain evidence="3">Fo5176</strain>
    </source>
</reference>
<feature type="region of interest" description="Disordered" evidence="1">
    <location>
        <begin position="366"/>
        <end position="412"/>
    </location>
</feature>
<sequence length="485" mass="54673">MSIITLIPSGLQIHQEFGGGQVLLDSNYYSIAPKQRKLPTKLETLIQQLCILSLFADFYKPEGRNKNKNQQVATKVQDEVLPLPSKGQISAATRHFDIGANGAPNAVVLFPGNCRHYRWRFLHCLTLESYGSEPPSFGYKRVGSPASGNQSGEKKQRSNRENNDRNDDKGNKGNGQGPGKKKRGFGPQQPFIKKLACLFFKLDPQKYQCCAGYNLTKWDHVLQHLKRIHLIQGEHCPNCRKEFEGQFAEAEKNAHILQDACEKKTPLETGLLLEEEYNDLTGLHGSHEEKWYKAWKKLFGEHPAPYSPFIETLESMLEVQYSTLERELPSLLQSFLRDAMVRPDGDSTSATTNAILRLIRNPLPTSSSIVHGEPQAGLAPSTLGQLPEVHDMPPSHDPEPSPNTGESFRPSTGDIYAQRDISIMETRPFASQDILDELLWPQPSEESSIFDPVFFGEDEYFDQWINYLGDGQYFEGLDNRGHSLE</sequence>
<dbReference type="VEuPathDB" id="FungiDB:FOXG_08934"/>
<evidence type="ECO:0000313" key="3">
    <source>
        <dbReference type="Proteomes" id="UP000002489"/>
    </source>
</evidence>
<name>A0A0D2XY63_FUSOF</name>
<dbReference type="Proteomes" id="UP000002489">
    <property type="component" value="Unassembled WGS sequence"/>
</dbReference>
<gene>
    <name evidence="2" type="primary">28950527</name>
</gene>